<evidence type="ECO:0000313" key="3">
    <source>
        <dbReference type="Proteomes" id="UP000054279"/>
    </source>
</evidence>
<protein>
    <recommendedName>
        <fullName evidence="1">NADH:flavin oxidoreductase/NADH oxidase N-terminal domain-containing protein</fullName>
    </recommendedName>
</protein>
<proteinExistence type="predicted"/>
<organism evidence="2 3">
    <name type="scientific">Sphaerobolus stellatus (strain SS14)</name>
    <dbReference type="NCBI Taxonomy" id="990650"/>
    <lineage>
        <taxon>Eukaryota</taxon>
        <taxon>Fungi</taxon>
        <taxon>Dikarya</taxon>
        <taxon>Basidiomycota</taxon>
        <taxon>Agaricomycotina</taxon>
        <taxon>Agaricomycetes</taxon>
        <taxon>Phallomycetidae</taxon>
        <taxon>Geastrales</taxon>
        <taxon>Sphaerobolaceae</taxon>
        <taxon>Sphaerobolus</taxon>
    </lineage>
</organism>
<dbReference type="EMBL" id="KN837150">
    <property type="protein sequence ID" value="KIJ39640.1"/>
    <property type="molecule type" value="Genomic_DNA"/>
</dbReference>
<dbReference type="PANTHER" id="PTHR22893">
    <property type="entry name" value="NADH OXIDOREDUCTASE-RELATED"/>
    <property type="match status" value="1"/>
</dbReference>
<reference evidence="2 3" key="1">
    <citation type="submission" date="2014-06" db="EMBL/GenBank/DDBJ databases">
        <title>Evolutionary Origins and Diversification of the Mycorrhizal Mutualists.</title>
        <authorList>
            <consortium name="DOE Joint Genome Institute"/>
            <consortium name="Mycorrhizal Genomics Consortium"/>
            <person name="Kohler A."/>
            <person name="Kuo A."/>
            <person name="Nagy L.G."/>
            <person name="Floudas D."/>
            <person name="Copeland A."/>
            <person name="Barry K.W."/>
            <person name="Cichocki N."/>
            <person name="Veneault-Fourrey C."/>
            <person name="LaButti K."/>
            <person name="Lindquist E.A."/>
            <person name="Lipzen A."/>
            <person name="Lundell T."/>
            <person name="Morin E."/>
            <person name="Murat C."/>
            <person name="Riley R."/>
            <person name="Ohm R."/>
            <person name="Sun H."/>
            <person name="Tunlid A."/>
            <person name="Henrissat B."/>
            <person name="Grigoriev I.V."/>
            <person name="Hibbett D.S."/>
            <person name="Martin F."/>
        </authorList>
    </citation>
    <scope>NUCLEOTIDE SEQUENCE [LARGE SCALE GENOMIC DNA]</scope>
    <source>
        <strain evidence="2 3">SS14</strain>
    </source>
</reference>
<name>A0A0C9VNJ9_SPHS4</name>
<dbReference type="Proteomes" id="UP000054279">
    <property type="component" value="Unassembled WGS sequence"/>
</dbReference>
<dbReference type="GO" id="GO:0010181">
    <property type="term" value="F:FMN binding"/>
    <property type="evidence" value="ECO:0007669"/>
    <property type="project" value="InterPro"/>
</dbReference>
<dbReference type="PANTHER" id="PTHR22893:SF91">
    <property type="entry name" value="NADPH DEHYDROGENASE 2-RELATED"/>
    <property type="match status" value="1"/>
</dbReference>
<keyword evidence="3" id="KW-1185">Reference proteome</keyword>
<accession>A0A0C9VNJ9</accession>
<dbReference type="InterPro" id="IPR001155">
    <property type="entry name" value="OxRdtase_FMN_N"/>
</dbReference>
<feature type="domain" description="NADH:flavin oxidoreductase/NADH oxidase N-terminal" evidence="1">
    <location>
        <begin position="2"/>
        <end position="83"/>
    </location>
</feature>
<dbReference type="SUPFAM" id="SSF51395">
    <property type="entry name" value="FMN-linked oxidoreductases"/>
    <property type="match status" value="1"/>
</dbReference>
<gene>
    <name evidence="2" type="ORF">M422DRAFT_174785</name>
</gene>
<dbReference type="Gene3D" id="3.20.20.70">
    <property type="entry name" value="Aldolase class I"/>
    <property type="match status" value="1"/>
</dbReference>
<evidence type="ECO:0000313" key="2">
    <source>
        <dbReference type="EMBL" id="KIJ39640.1"/>
    </source>
</evidence>
<dbReference type="InterPro" id="IPR013785">
    <property type="entry name" value="Aldolase_TIM"/>
</dbReference>
<dbReference type="InterPro" id="IPR045247">
    <property type="entry name" value="Oye-like"/>
</dbReference>
<dbReference type="AlphaFoldDB" id="A0A0C9VNJ9"/>
<dbReference type="GO" id="GO:0003959">
    <property type="term" value="F:NADPH dehydrogenase activity"/>
    <property type="evidence" value="ECO:0007669"/>
    <property type="project" value="TreeGrafter"/>
</dbReference>
<dbReference type="Pfam" id="PF00724">
    <property type="entry name" value="Oxidored_FMN"/>
    <property type="match status" value="1"/>
</dbReference>
<dbReference type="HOGENOM" id="CLU_2544075_0_0_1"/>
<dbReference type="OrthoDB" id="3034714at2759"/>
<sequence>MITLQLWALGRATTPKVLTSQIPLLDYVSSLPKLFATHSATPPALTIHEIKEYIQDYAQAVKNAMKAGFDGVEIMGTSGYLIN</sequence>
<evidence type="ECO:0000259" key="1">
    <source>
        <dbReference type="Pfam" id="PF00724"/>
    </source>
</evidence>